<sequence>MGLRSRGAGFEAVACSNSVTLSIVSWELTGLQQTIPQRWKRPPCRSGGGSGILSGAAGMAARYWWEETIRSVTRAKGPAA</sequence>
<evidence type="ECO:0000313" key="2">
    <source>
        <dbReference type="Proteomes" id="UP001066276"/>
    </source>
</evidence>
<gene>
    <name evidence="1" type="ORF">NDU88_001600</name>
</gene>
<protein>
    <submittedName>
        <fullName evidence="1">Uncharacterized protein</fullName>
    </submittedName>
</protein>
<organism evidence="1 2">
    <name type="scientific">Pleurodeles waltl</name>
    <name type="common">Iberian ribbed newt</name>
    <dbReference type="NCBI Taxonomy" id="8319"/>
    <lineage>
        <taxon>Eukaryota</taxon>
        <taxon>Metazoa</taxon>
        <taxon>Chordata</taxon>
        <taxon>Craniata</taxon>
        <taxon>Vertebrata</taxon>
        <taxon>Euteleostomi</taxon>
        <taxon>Amphibia</taxon>
        <taxon>Batrachia</taxon>
        <taxon>Caudata</taxon>
        <taxon>Salamandroidea</taxon>
        <taxon>Salamandridae</taxon>
        <taxon>Pleurodelinae</taxon>
        <taxon>Pleurodeles</taxon>
    </lineage>
</organism>
<dbReference type="EMBL" id="JANPWB010000016">
    <property type="protein sequence ID" value="KAJ1081418.1"/>
    <property type="molecule type" value="Genomic_DNA"/>
</dbReference>
<evidence type="ECO:0000313" key="1">
    <source>
        <dbReference type="EMBL" id="KAJ1081418.1"/>
    </source>
</evidence>
<proteinExistence type="predicted"/>
<dbReference type="AlphaFoldDB" id="A0AAV7KZ12"/>
<comment type="caution">
    <text evidence="1">The sequence shown here is derived from an EMBL/GenBank/DDBJ whole genome shotgun (WGS) entry which is preliminary data.</text>
</comment>
<name>A0AAV7KZ12_PLEWA</name>
<reference evidence="1" key="1">
    <citation type="journal article" date="2022" name="bioRxiv">
        <title>Sequencing and chromosome-scale assembly of the giantPleurodeles waltlgenome.</title>
        <authorList>
            <person name="Brown T."/>
            <person name="Elewa A."/>
            <person name="Iarovenko S."/>
            <person name="Subramanian E."/>
            <person name="Araus A.J."/>
            <person name="Petzold A."/>
            <person name="Susuki M."/>
            <person name="Suzuki K.-i.T."/>
            <person name="Hayashi T."/>
            <person name="Toyoda A."/>
            <person name="Oliveira C."/>
            <person name="Osipova E."/>
            <person name="Leigh N.D."/>
            <person name="Simon A."/>
            <person name="Yun M.H."/>
        </authorList>
    </citation>
    <scope>NUCLEOTIDE SEQUENCE</scope>
    <source>
        <strain evidence="1">20211129_DDA</strain>
        <tissue evidence="1">Liver</tissue>
    </source>
</reference>
<dbReference type="Proteomes" id="UP001066276">
    <property type="component" value="Chromosome 12"/>
</dbReference>
<accession>A0AAV7KZ12</accession>
<keyword evidence="2" id="KW-1185">Reference proteome</keyword>